<keyword evidence="2" id="KW-1185">Reference proteome</keyword>
<dbReference type="Proteomes" id="UP000815325">
    <property type="component" value="Unassembled WGS sequence"/>
</dbReference>
<protein>
    <recommendedName>
        <fullName evidence="3">G domain-containing protein</fullName>
    </recommendedName>
</protein>
<reference evidence="1" key="1">
    <citation type="submission" date="2017-08" db="EMBL/GenBank/DDBJ databases">
        <authorList>
            <person name="Polle J.E."/>
            <person name="Barry K."/>
            <person name="Cushman J."/>
            <person name="Schmutz J."/>
            <person name="Tran D."/>
            <person name="Hathwaick L.T."/>
            <person name="Yim W.C."/>
            <person name="Jenkins J."/>
            <person name="Mckie-Krisberg Z.M."/>
            <person name="Prochnik S."/>
            <person name="Lindquist E."/>
            <person name="Dockter R.B."/>
            <person name="Adam C."/>
            <person name="Molina H."/>
            <person name="Bunkerborg J."/>
            <person name="Jin E."/>
            <person name="Buchheim M."/>
            <person name="Magnuson J."/>
        </authorList>
    </citation>
    <scope>NUCLEOTIDE SEQUENCE</scope>
    <source>
        <strain evidence="1">CCAP 19/18</strain>
    </source>
</reference>
<dbReference type="InterPro" id="IPR044229">
    <property type="entry name" value="NOA1"/>
</dbReference>
<evidence type="ECO:0000313" key="1">
    <source>
        <dbReference type="EMBL" id="KAF5835958.1"/>
    </source>
</evidence>
<organism evidence="1 2">
    <name type="scientific">Dunaliella salina</name>
    <name type="common">Green alga</name>
    <name type="synonym">Protococcus salinus</name>
    <dbReference type="NCBI Taxonomy" id="3046"/>
    <lineage>
        <taxon>Eukaryota</taxon>
        <taxon>Viridiplantae</taxon>
        <taxon>Chlorophyta</taxon>
        <taxon>core chlorophytes</taxon>
        <taxon>Chlorophyceae</taxon>
        <taxon>CS clade</taxon>
        <taxon>Chlamydomonadales</taxon>
        <taxon>Dunaliellaceae</taxon>
        <taxon>Dunaliella</taxon>
    </lineage>
</organism>
<gene>
    <name evidence="1" type="ORF">DUNSADRAFT_6623</name>
</gene>
<proteinExistence type="predicted"/>
<evidence type="ECO:0008006" key="3">
    <source>
        <dbReference type="Google" id="ProtNLM"/>
    </source>
</evidence>
<comment type="caution">
    <text evidence="1">The sequence shown here is derived from an EMBL/GenBank/DDBJ whole genome shotgun (WGS) entry which is preliminary data.</text>
</comment>
<name>A0ABQ7GMY1_DUNSA</name>
<dbReference type="EMBL" id="MU069681">
    <property type="protein sequence ID" value="KAF5835958.1"/>
    <property type="molecule type" value="Genomic_DNA"/>
</dbReference>
<accession>A0ABQ7GMY1</accession>
<feature type="non-terminal residue" evidence="1">
    <location>
        <position position="373"/>
    </location>
</feature>
<sequence length="373" mass="40130">MLGAAPECCCSCSSLGQQPSTSAASPCRPFQLTVLRKRACTAPSLVGMGTYPRASSLGGAVDQTLLLPRQSLIVCQASGRNAAKAKKKIPKAPVSEAELLRKQKKCCYGCGTVLQCTDPNGAGHVAPEKYELKKMHRQLNQVLCDRCSGLSNGAMIPGVQDFWTRVQLQQQQQEQQQQQQPRMLHQDEAIELLGKALVTPEQLRQQLMEVRSKKAVVVMIVDLTDASGTLMGKVRDMVGPNPIILVGTKMDLLPDQAHPRDVAEWLTEAAVRKKLNVISCHLVSSRTGEGVSAATSKVCAERKGRDVYVVGAANVGKSAFVRAMLKDMSLFDGGNFDPAARATGRYLPVESPMPGTTLGIIPLQAFVSGGTLY</sequence>
<evidence type="ECO:0000313" key="2">
    <source>
        <dbReference type="Proteomes" id="UP000815325"/>
    </source>
</evidence>
<dbReference type="PANTHER" id="PTHR47569:SF2">
    <property type="entry name" value="NO-ASSOCIATED PROTEIN 1, CHLOROPLASTIC_MITOCHONDRIAL"/>
    <property type="match status" value="1"/>
</dbReference>
<dbReference type="SUPFAM" id="SSF52540">
    <property type="entry name" value="P-loop containing nucleoside triphosphate hydrolases"/>
    <property type="match status" value="1"/>
</dbReference>
<dbReference type="Gene3D" id="3.40.50.300">
    <property type="entry name" value="P-loop containing nucleotide triphosphate hydrolases"/>
    <property type="match status" value="1"/>
</dbReference>
<dbReference type="InterPro" id="IPR027417">
    <property type="entry name" value="P-loop_NTPase"/>
</dbReference>
<dbReference type="PANTHER" id="PTHR47569">
    <property type="entry name" value="NO-ASSOCIATED PROTEIN 1, CHLOROPLASTIC/MITOCHONDRIAL"/>
    <property type="match status" value="1"/>
</dbReference>